<feature type="compositionally biased region" description="Gly residues" evidence="1">
    <location>
        <begin position="74"/>
        <end position="98"/>
    </location>
</feature>
<keyword evidence="3" id="KW-1185">Reference proteome</keyword>
<dbReference type="EMBL" id="KZ819331">
    <property type="protein sequence ID" value="PWN19583.1"/>
    <property type="molecule type" value="Genomic_DNA"/>
</dbReference>
<feature type="region of interest" description="Disordered" evidence="1">
    <location>
        <begin position="1"/>
        <end position="128"/>
    </location>
</feature>
<gene>
    <name evidence="2" type="ORF">BCV69DRAFT_284216</name>
</gene>
<dbReference type="AlphaFoldDB" id="A0A316U5I1"/>
<feature type="compositionally biased region" description="Basic and acidic residues" evidence="1">
    <location>
        <begin position="102"/>
        <end position="128"/>
    </location>
</feature>
<accession>A0A316U5I1</accession>
<evidence type="ECO:0000256" key="1">
    <source>
        <dbReference type="SAM" id="MobiDB-lite"/>
    </source>
</evidence>
<dbReference type="RefSeq" id="XP_025346743.1">
    <property type="nucleotide sequence ID" value="XM_025492968.1"/>
</dbReference>
<organism evidence="2 3">
    <name type="scientific">Pseudomicrostroma glucosiphilum</name>
    <dbReference type="NCBI Taxonomy" id="1684307"/>
    <lineage>
        <taxon>Eukaryota</taxon>
        <taxon>Fungi</taxon>
        <taxon>Dikarya</taxon>
        <taxon>Basidiomycota</taxon>
        <taxon>Ustilaginomycotina</taxon>
        <taxon>Exobasidiomycetes</taxon>
        <taxon>Microstromatales</taxon>
        <taxon>Microstromatales incertae sedis</taxon>
        <taxon>Pseudomicrostroma</taxon>
    </lineage>
</organism>
<dbReference type="Proteomes" id="UP000245942">
    <property type="component" value="Unassembled WGS sequence"/>
</dbReference>
<evidence type="ECO:0000313" key="3">
    <source>
        <dbReference type="Proteomes" id="UP000245942"/>
    </source>
</evidence>
<name>A0A316U5I1_9BASI</name>
<dbReference type="GeneID" id="37014702"/>
<evidence type="ECO:0000313" key="2">
    <source>
        <dbReference type="EMBL" id="PWN19583.1"/>
    </source>
</evidence>
<sequence length="128" mass="12100">MSSGFDAGAGSHDQSLTADQGAPKAMLSTAGGARDAEAGGAPSAGLSGGQGDEDKQSGLSQGLDGGAGEEDGRGGGSGFDAGVGGGSTQEGGGVSLDGGEGDVDRDGTESTSGLKDKLKDMKSKMSSN</sequence>
<protein>
    <submittedName>
        <fullName evidence="2">Uncharacterized protein</fullName>
    </submittedName>
</protein>
<reference evidence="2 3" key="1">
    <citation type="journal article" date="2018" name="Mol. Biol. Evol.">
        <title>Broad Genomic Sampling Reveals a Smut Pathogenic Ancestry of the Fungal Clade Ustilaginomycotina.</title>
        <authorList>
            <person name="Kijpornyongpan T."/>
            <person name="Mondo S.J."/>
            <person name="Barry K."/>
            <person name="Sandor L."/>
            <person name="Lee J."/>
            <person name="Lipzen A."/>
            <person name="Pangilinan J."/>
            <person name="LaButti K."/>
            <person name="Hainaut M."/>
            <person name="Henrissat B."/>
            <person name="Grigoriev I.V."/>
            <person name="Spatafora J.W."/>
            <person name="Aime M.C."/>
        </authorList>
    </citation>
    <scope>NUCLEOTIDE SEQUENCE [LARGE SCALE GENOMIC DNA]</scope>
    <source>
        <strain evidence="2 3">MCA 4718</strain>
    </source>
</reference>
<feature type="compositionally biased region" description="Low complexity" evidence="1">
    <location>
        <begin position="30"/>
        <end position="45"/>
    </location>
</feature>
<proteinExistence type="predicted"/>